<dbReference type="SMART" id="SM00066">
    <property type="entry name" value="GAL4"/>
    <property type="match status" value="1"/>
</dbReference>
<keyword evidence="2" id="KW-0479">Metal-binding</keyword>
<keyword evidence="6" id="KW-0539">Nucleus</keyword>
<feature type="region of interest" description="Disordered" evidence="7">
    <location>
        <begin position="78"/>
        <end position="97"/>
    </location>
</feature>
<evidence type="ECO:0000256" key="1">
    <source>
        <dbReference type="ARBA" id="ARBA00004123"/>
    </source>
</evidence>
<protein>
    <recommendedName>
        <fullName evidence="8">Zn(2)-C6 fungal-type domain-containing protein</fullName>
    </recommendedName>
</protein>
<dbReference type="Proteomes" id="UP001590951">
    <property type="component" value="Unassembled WGS sequence"/>
</dbReference>
<keyword evidence="10" id="KW-1185">Reference proteome</keyword>
<feature type="compositionally biased region" description="Polar residues" evidence="7">
    <location>
        <begin position="965"/>
        <end position="974"/>
    </location>
</feature>
<dbReference type="InterPro" id="IPR001138">
    <property type="entry name" value="Zn2Cys6_DnaBD"/>
</dbReference>
<dbReference type="PROSITE" id="PS00463">
    <property type="entry name" value="ZN2_CY6_FUNGAL_1"/>
    <property type="match status" value="1"/>
</dbReference>
<evidence type="ECO:0000256" key="3">
    <source>
        <dbReference type="ARBA" id="ARBA00023015"/>
    </source>
</evidence>
<evidence type="ECO:0000313" key="9">
    <source>
        <dbReference type="EMBL" id="KAL2053853.1"/>
    </source>
</evidence>
<dbReference type="Pfam" id="PF04082">
    <property type="entry name" value="Fungal_trans"/>
    <property type="match status" value="1"/>
</dbReference>
<evidence type="ECO:0000256" key="5">
    <source>
        <dbReference type="ARBA" id="ARBA00023163"/>
    </source>
</evidence>
<feature type="compositionally biased region" description="Polar residues" evidence="7">
    <location>
        <begin position="119"/>
        <end position="167"/>
    </location>
</feature>
<evidence type="ECO:0000259" key="8">
    <source>
        <dbReference type="PROSITE" id="PS50048"/>
    </source>
</evidence>
<comment type="subcellular location">
    <subcellularLocation>
        <location evidence="1">Nucleus</location>
    </subcellularLocation>
</comment>
<dbReference type="PANTHER" id="PTHR47338:SF27">
    <property type="entry name" value="ZN(II)2CYS6 TRANSCRIPTION FACTOR (EUROFUNG)"/>
    <property type="match status" value="1"/>
</dbReference>
<feature type="region of interest" description="Disordered" evidence="7">
    <location>
        <begin position="869"/>
        <end position="924"/>
    </location>
</feature>
<dbReference type="PRINTS" id="PR00755">
    <property type="entry name" value="AFLATOXINBRP"/>
</dbReference>
<dbReference type="InterPro" id="IPR007219">
    <property type="entry name" value="XnlR_reg_dom"/>
</dbReference>
<gene>
    <name evidence="9" type="ORF">ABVK25_005782</name>
</gene>
<proteinExistence type="predicted"/>
<dbReference type="PANTHER" id="PTHR47338">
    <property type="entry name" value="ZN(II)2CYS6 TRANSCRIPTION FACTOR (EUROFUNG)-RELATED"/>
    <property type="match status" value="1"/>
</dbReference>
<dbReference type="PROSITE" id="PS50048">
    <property type="entry name" value="ZN2_CY6_FUNGAL_2"/>
    <property type="match status" value="1"/>
</dbReference>
<keyword evidence="4" id="KW-0843">Virulence</keyword>
<feature type="compositionally biased region" description="Polar residues" evidence="7">
    <location>
        <begin position="175"/>
        <end position="186"/>
    </location>
</feature>
<keyword evidence="5" id="KW-0804">Transcription</keyword>
<dbReference type="InterPro" id="IPR050815">
    <property type="entry name" value="TF_fung"/>
</dbReference>
<organism evidence="9 10">
    <name type="scientific">Lepraria finkii</name>
    <dbReference type="NCBI Taxonomy" id="1340010"/>
    <lineage>
        <taxon>Eukaryota</taxon>
        <taxon>Fungi</taxon>
        <taxon>Dikarya</taxon>
        <taxon>Ascomycota</taxon>
        <taxon>Pezizomycotina</taxon>
        <taxon>Lecanoromycetes</taxon>
        <taxon>OSLEUM clade</taxon>
        <taxon>Lecanoromycetidae</taxon>
        <taxon>Lecanorales</taxon>
        <taxon>Lecanorineae</taxon>
        <taxon>Stereocaulaceae</taxon>
        <taxon>Lepraria</taxon>
    </lineage>
</organism>
<feature type="compositionally biased region" description="Polar residues" evidence="7">
    <location>
        <begin position="901"/>
        <end position="913"/>
    </location>
</feature>
<evidence type="ECO:0000256" key="4">
    <source>
        <dbReference type="ARBA" id="ARBA00023026"/>
    </source>
</evidence>
<evidence type="ECO:0000256" key="6">
    <source>
        <dbReference type="ARBA" id="ARBA00023242"/>
    </source>
</evidence>
<evidence type="ECO:0000256" key="7">
    <source>
        <dbReference type="SAM" id="MobiDB-lite"/>
    </source>
</evidence>
<feature type="domain" description="Zn(2)-C6 fungal-type" evidence="8">
    <location>
        <begin position="216"/>
        <end position="246"/>
    </location>
</feature>
<accession>A0ABR4B8U1</accession>
<dbReference type="CDD" id="cd00067">
    <property type="entry name" value="GAL4"/>
    <property type="match status" value="1"/>
</dbReference>
<dbReference type="SMART" id="SM00906">
    <property type="entry name" value="Fungal_trans"/>
    <property type="match status" value="1"/>
</dbReference>
<reference evidence="9 10" key="1">
    <citation type="submission" date="2024-09" db="EMBL/GenBank/DDBJ databases">
        <title>Rethinking Asexuality: The Enigmatic Case of Functional Sexual Genes in Lepraria (Stereocaulaceae).</title>
        <authorList>
            <person name="Doellman M."/>
            <person name="Sun Y."/>
            <person name="Barcenas-Pena A."/>
            <person name="Lumbsch H.T."/>
            <person name="Grewe F."/>
        </authorList>
    </citation>
    <scope>NUCLEOTIDE SEQUENCE [LARGE SCALE GENOMIC DNA]</scope>
    <source>
        <strain evidence="9 10">Grewe 0041</strain>
    </source>
</reference>
<comment type="caution">
    <text evidence="9">The sequence shown here is derived from an EMBL/GenBank/DDBJ whole genome shotgun (WGS) entry which is preliminary data.</text>
</comment>
<dbReference type="EMBL" id="JBHFEH010000018">
    <property type="protein sequence ID" value="KAL2053853.1"/>
    <property type="molecule type" value="Genomic_DNA"/>
</dbReference>
<evidence type="ECO:0000256" key="2">
    <source>
        <dbReference type="ARBA" id="ARBA00022723"/>
    </source>
</evidence>
<dbReference type="Pfam" id="PF00172">
    <property type="entry name" value="Zn_clus"/>
    <property type="match status" value="1"/>
</dbReference>
<sequence>MSSSSAPGWSSIEDQEYAAAESMLQHSRSARSNSQALNGFAMPDVQNYPLETSQAQVQLSQMAAVPIQTFPHFRHSFQPASAQEQAQGFGTTFEGSSTRDVLSHYDQQGRDSYPELSHGRNSNASGKDIRNNPSSAERNGQGRRNSGSIDGSELTSPVSTRGFNRPQQGDAGSWTHRSSNDVTAQQEIKDESDNKKPAWTELKTKAGKERKRLPLACIACRRKKIRCSGEKPSCKHCMRSRIPCVYKVTARKAAPRTDYMAMLDKRLKRMEERVINIIPQEEMPEPLAVPRAVIKPSTPGQRNSGKKRGADQAFGPHLGEWAESKVNSSPLKDLQTDENKLNTEGTEYLPSAEIQNHLSEVFFDNVYGQSYHLLHKPSYIRRLRAGTVPPVLILAVCAISARFSTHPQLNTEPAFLRGETWAKPARDIALRRYDEPTITILTVLVLLGLHEFGTCQGGRSWMVAGMATRMAYALQLHRELDHDPLGRKNDKKSELSFTDREIRRRTMWSCFLMDRFNSSGTERPMFADEEAIKVQLPIKESNFQMEIPGPTESLDGRVPNPVSSDTGQLTDAKDNMGVAASMVRIITLWGRVIKYLNMGGKERDPHPLWDPKSGFAELRKQANDFKASLPAGLENTRENLMNHAAEKLGNQFLFMHIASNQVVLFLHRFAIPTAPGARHPKEMPKSFISEAGPAAIDAANQISTLLNEASEYHAVAPFLGYCAFLSSTVHVWGIFSKNQSLEASSKRHLASNVKYIGQMKKYWGMFHFMVENLKEIYRQHADASLKGSGEPTAQDGTVFQYGDWFQKYPHGVSETDYQDPAVQVKKDPDGDAALTHRSDLQSVEEFFHTQSLTSRTTKLNKSIKKIAKIASQPDERQHQMPQPGYPTDAAQQGMLPLPLPDTQSPLDPSSFSQHAPKLYPQPCNNPQSYDLLPLSTPANTALLPQLDRHLVYGAYAGNDPTGASSASALNAMSQSHHDPSSQELSDMWDNPLDLSPQQQQQILGSGGCTGDLQTSAWFMPFNLNPPEIGEGGEFGGGLASSG</sequence>
<feature type="region of interest" description="Disordered" evidence="7">
    <location>
        <begin position="295"/>
        <end position="314"/>
    </location>
</feature>
<feature type="region of interest" description="Disordered" evidence="7">
    <location>
        <begin position="965"/>
        <end position="993"/>
    </location>
</feature>
<feature type="compositionally biased region" description="Basic and acidic residues" evidence="7">
    <location>
        <begin position="187"/>
        <end position="196"/>
    </location>
</feature>
<dbReference type="Gene3D" id="4.10.240.10">
    <property type="entry name" value="Zn(2)-C6 fungal-type DNA-binding domain"/>
    <property type="match status" value="1"/>
</dbReference>
<keyword evidence="3" id="KW-0805">Transcription regulation</keyword>
<dbReference type="SUPFAM" id="SSF57701">
    <property type="entry name" value="Zn2/Cys6 DNA-binding domain"/>
    <property type="match status" value="1"/>
</dbReference>
<dbReference type="InterPro" id="IPR036864">
    <property type="entry name" value="Zn2-C6_fun-type_DNA-bd_sf"/>
</dbReference>
<name>A0ABR4B8U1_9LECA</name>
<feature type="region of interest" description="Disordered" evidence="7">
    <location>
        <begin position="550"/>
        <end position="570"/>
    </location>
</feature>
<evidence type="ECO:0000313" key="10">
    <source>
        <dbReference type="Proteomes" id="UP001590951"/>
    </source>
</evidence>
<feature type="region of interest" description="Disordered" evidence="7">
    <location>
        <begin position="108"/>
        <end position="196"/>
    </location>
</feature>
<dbReference type="CDD" id="cd12148">
    <property type="entry name" value="fungal_TF_MHR"/>
    <property type="match status" value="1"/>
</dbReference>